<dbReference type="Proteomes" id="UP001310692">
    <property type="component" value="Unassembled WGS sequence"/>
</dbReference>
<comment type="similarity">
    <text evidence="2">Belongs to the YbaB/EbfC family.</text>
</comment>
<feature type="coiled-coil region" evidence="3">
    <location>
        <begin position="4"/>
        <end position="31"/>
    </location>
</feature>
<evidence type="ECO:0000313" key="4">
    <source>
        <dbReference type="EMBL" id="MEE2565815.1"/>
    </source>
</evidence>
<protein>
    <recommendedName>
        <fullName evidence="2">Nucleoid-associated protein V0U35_03910</fullName>
    </recommendedName>
</protein>
<comment type="subunit">
    <text evidence="2">Homodimer.</text>
</comment>
<dbReference type="InterPro" id="IPR004401">
    <property type="entry name" value="YbaB/EbfC"/>
</dbReference>
<dbReference type="EMBL" id="JAZDRO010000001">
    <property type="protein sequence ID" value="MEE2565815.1"/>
    <property type="molecule type" value="Genomic_DNA"/>
</dbReference>
<evidence type="ECO:0000256" key="2">
    <source>
        <dbReference type="HAMAP-Rule" id="MF_00274"/>
    </source>
</evidence>
<dbReference type="PIRSF" id="PIRSF004555">
    <property type="entry name" value="UCP004555"/>
    <property type="match status" value="1"/>
</dbReference>
<dbReference type="PANTHER" id="PTHR33449">
    <property type="entry name" value="NUCLEOID-ASSOCIATED PROTEIN YBAB"/>
    <property type="match status" value="1"/>
</dbReference>
<dbReference type="HAMAP" id="MF_00274">
    <property type="entry name" value="DNA_YbaB_EbfC"/>
    <property type="match status" value="1"/>
</dbReference>
<evidence type="ECO:0000256" key="1">
    <source>
        <dbReference type="ARBA" id="ARBA00023125"/>
    </source>
</evidence>
<keyword evidence="2" id="KW-0963">Cytoplasm</keyword>
<dbReference type="InterPro" id="IPR036894">
    <property type="entry name" value="YbaB-like_sf"/>
</dbReference>
<name>A0ABU7LXT3_9PROT</name>
<evidence type="ECO:0000256" key="3">
    <source>
        <dbReference type="SAM" id="Coils"/>
    </source>
</evidence>
<sequence length="109" mass="11684">MTDFMKIMKQAKELQSKMGEAQARLESEEVTGESGAGLVTVTMTAKGEMRRLSIDPSILVPSEVTVVEDLIIAAHNDARRRAEDVQKKIMAEAAGGLQLPPGMPSPFGG</sequence>
<organism evidence="4 5">
    <name type="scientific">Hyphobacterium marinum</name>
    <dbReference type="NCBI Taxonomy" id="3116574"/>
    <lineage>
        <taxon>Bacteria</taxon>
        <taxon>Pseudomonadati</taxon>
        <taxon>Pseudomonadota</taxon>
        <taxon>Alphaproteobacteria</taxon>
        <taxon>Maricaulales</taxon>
        <taxon>Maricaulaceae</taxon>
        <taxon>Hyphobacterium</taxon>
    </lineage>
</organism>
<gene>
    <name evidence="4" type="ORF">V0U35_03910</name>
</gene>
<keyword evidence="5" id="KW-1185">Reference proteome</keyword>
<comment type="subcellular location">
    <subcellularLocation>
        <location evidence="2">Cytoplasm</location>
        <location evidence="2">Nucleoid</location>
    </subcellularLocation>
</comment>
<proteinExistence type="inferred from homology"/>
<comment type="function">
    <text evidence="2">Binds to DNA and alters its conformation. May be involved in regulation of gene expression, nucleoid organization and DNA protection.</text>
</comment>
<keyword evidence="1 2" id="KW-0238">DNA-binding</keyword>
<dbReference type="Gene3D" id="3.30.1310.10">
    <property type="entry name" value="Nucleoid-associated protein YbaB-like domain"/>
    <property type="match status" value="1"/>
</dbReference>
<evidence type="ECO:0000313" key="5">
    <source>
        <dbReference type="Proteomes" id="UP001310692"/>
    </source>
</evidence>
<comment type="caution">
    <text evidence="4">The sequence shown here is derived from an EMBL/GenBank/DDBJ whole genome shotgun (WGS) entry which is preliminary data.</text>
</comment>
<reference evidence="4 5" key="1">
    <citation type="submission" date="2024-01" db="EMBL/GenBank/DDBJ databases">
        <title>Hyphobacterium bacterium isolated from marine sediment.</title>
        <authorList>
            <person name="Zhao S."/>
        </authorList>
    </citation>
    <scope>NUCLEOTIDE SEQUENCE [LARGE SCALE GENOMIC DNA]</scope>
    <source>
        <strain evidence="4 5">Y60-23</strain>
    </source>
</reference>
<dbReference type="NCBIfam" id="TIGR00103">
    <property type="entry name" value="DNA_YbaB_EbfC"/>
    <property type="match status" value="1"/>
</dbReference>
<dbReference type="SUPFAM" id="SSF82607">
    <property type="entry name" value="YbaB-like"/>
    <property type="match status" value="1"/>
</dbReference>
<accession>A0ABU7LXT3</accession>
<keyword evidence="3" id="KW-0175">Coiled coil</keyword>
<dbReference type="PANTHER" id="PTHR33449:SF1">
    <property type="entry name" value="NUCLEOID-ASSOCIATED PROTEIN YBAB"/>
    <property type="match status" value="1"/>
</dbReference>
<dbReference type="Pfam" id="PF02575">
    <property type="entry name" value="YbaB_DNA_bd"/>
    <property type="match status" value="1"/>
</dbReference>
<dbReference type="RefSeq" id="WP_330195347.1">
    <property type="nucleotide sequence ID" value="NZ_JAZDRO010000001.1"/>
</dbReference>